<protein>
    <recommendedName>
        <fullName evidence="7">Small-conductance mechanosensitive channel</fullName>
    </recommendedName>
</protein>
<comment type="subunit">
    <text evidence="7">Homoheptamer.</text>
</comment>
<dbReference type="PANTHER" id="PTHR30221">
    <property type="entry name" value="SMALL-CONDUCTANCE MECHANOSENSITIVE CHANNEL"/>
    <property type="match status" value="1"/>
</dbReference>
<dbReference type="InterPro" id="IPR010920">
    <property type="entry name" value="LSM_dom_sf"/>
</dbReference>
<dbReference type="GO" id="GO:0005886">
    <property type="term" value="C:plasma membrane"/>
    <property type="evidence" value="ECO:0007669"/>
    <property type="project" value="UniProtKB-SubCell"/>
</dbReference>
<evidence type="ECO:0000256" key="6">
    <source>
        <dbReference type="ARBA" id="ARBA00023136"/>
    </source>
</evidence>
<feature type="transmembrane region" description="Helical" evidence="7">
    <location>
        <begin position="70"/>
        <end position="89"/>
    </location>
</feature>
<evidence type="ECO:0000259" key="9">
    <source>
        <dbReference type="Pfam" id="PF21082"/>
    </source>
</evidence>
<comment type="subcellular location">
    <subcellularLocation>
        <location evidence="7">Cell inner membrane</location>
        <topology evidence="7">Multi-pass membrane protein</topology>
    </subcellularLocation>
    <subcellularLocation>
        <location evidence="1">Cell membrane</location>
        <topology evidence="1">Multi-pass membrane protein</topology>
    </subcellularLocation>
</comment>
<keyword evidence="7" id="KW-0406">Ion transport</keyword>
<dbReference type="Gene3D" id="1.10.287.1260">
    <property type="match status" value="1"/>
</dbReference>
<keyword evidence="7" id="KW-0997">Cell inner membrane</keyword>
<gene>
    <name evidence="10" type="ORF">GCM10025791_48380</name>
</gene>
<comment type="similarity">
    <text evidence="2 7">Belongs to the MscS (TC 1.A.23) family.</text>
</comment>
<dbReference type="Gene3D" id="3.30.70.100">
    <property type="match status" value="1"/>
</dbReference>
<organism evidence="10 11">
    <name type="scientific">Halioxenophilus aromaticivorans</name>
    <dbReference type="NCBI Taxonomy" id="1306992"/>
    <lineage>
        <taxon>Bacteria</taxon>
        <taxon>Pseudomonadati</taxon>
        <taxon>Pseudomonadota</taxon>
        <taxon>Gammaproteobacteria</taxon>
        <taxon>Alteromonadales</taxon>
        <taxon>Alteromonadaceae</taxon>
        <taxon>Halioxenophilus</taxon>
    </lineage>
</organism>
<evidence type="ECO:0000256" key="5">
    <source>
        <dbReference type="ARBA" id="ARBA00022989"/>
    </source>
</evidence>
<name>A0AAV3UA31_9ALTE</name>
<evidence type="ECO:0000256" key="7">
    <source>
        <dbReference type="RuleBase" id="RU369025"/>
    </source>
</evidence>
<comment type="caution">
    <text evidence="7">Lacks conserved residue(s) required for the propagation of feature annotation.</text>
</comment>
<evidence type="ECO:0000256" key="4">
    <source>
        <dbReference type="ARBA" id="ARBA00022692"/>
    </source>
</evidence>
<evidence type="ECO:0000313" key="10">
    <source>
        <dbReference type="EMBL" id="GAA4961210.1"/>
    </source>
</evidence>
<keyword evidence="4 7" id="KW-0812">Transmembrane</keyword>
<feature type="transmembrane region" description="Helical" evidence="7">
    <location>
        <begin position="29"/>
        <end position="50"/>
    </location>
</feature>
<dbReference type="SUPFAM" id="SSF82861">
    <property type="entry name" value="Mechanosensitive channel protein MscS (YggB), transmembrane region"/>
    <property type="match status" value="1"/>
</dbReference>
<comment type="function">
    <text evidence="7">Mechanosensitive channel that participates in the regulation of osmotic pressure changes within the cell, opening in response to stretch forces in the membrane lipid bilayer, without the need for other proteins. Contributes to normal resistance to hypoosmotic shock. Forms an ion channel of 1.0 nanosiemens conductance with a slight preference for anions.</text>
</comment>
<keyword evidence="11" id="KW-1185">Reference proteome</keyword>
<keyword evidence="3" id="KW-1003">Cell membrane</keyword>
<dbReference type="InterPro" id="IPR049278">
    <property type="entry name" value="MS_channel_C"/>
</dbReference>
<evidence type="ECO:0000256" key="1">
    <source>
        <dbReference type="ARBA" id="ARBA00004651"/>
    </source>
</evidence>
<dbReference type="AlphaFoldDB" id="A0AAV3UA31"/>
<keyword evidence="7" id="KW-0407">Ion channel</keyword>
<dbReference type="EMBL" id="BAABLX010000080">
    <property type="protein sequence ID" value="GAA4961210.1"/>
    <property type="molecule type" value="Genomic_DNA"/>
</dbReference>
<dbReference type="Pfam" id="PF21082">
    <property type="entry name" value="MS_channel_3rd"/>
    <property type="match status" value="1"/>
</dbReference>
<dbReference type="RefSeq" id="WP_345428041.1">
    <property type="nucleotide sequence ID" value="NZ_AP031496.1"/>
</dbReference>
<reference evidence="11" key="1">
    <citation type="journal article" date="2019" name="Int. J. Syst. Evol. Microbiol.">
        <title>The Global Catalogue of Microorganisms (GCM) 10K type strain sequencing project: providing services to taxonomists for standard genome sequencing and annotation.</title>
        <authorList>
            <consortium name="The Broad Institute Genomics Platform"/>
            <consortium name="The Broad Institute Genome Sequencing Center for Infectious Disease"/>
            <person name="Wu L."/>
            <person name="Ma J."/>
        </authorList>
    </citation>
    <scope>NUCLEOTIDE SEQUENCE [LARGE SCALE GENOMIC DNA]</scope>
    <source>
        <strain evidence="11">JCM 19134</strain>
    </source>
</reference>
<dbReference type="SUPFAM" id="SSF82689">
    <property type="entry name" value="Mechanosensitive channel protein MscS (YggB), C-terminal domain"/>
    <property type="match status" value="1"/>
</dbReference>
<dbReference type="Proteomes" id="UP001409585">
    <property type="component" value="Unassembled WGS sequence"/>
</dbReference>
<evidence type="ECO:0000259" key="8">
    <source>
        <dbReference type="Pfam" id="PF00924"/>
    </source>
</evidence>
<dbReference type="PANTHER" id="PTHR30221:SF1">
    <property type="entry name" value="SMALL-CONDUCTANCE MECHANOSENSITIVE CHANNEL"/>
    <property type="match status" value="1"/>
</dbReference>
<dbReference type="Pfam" id="PF05552">
    <property type="entry name" value="MS_channel_1st_1"/>
    <property type="match status" value="1"/>
</dbReference>
<dbReference type="Pfam" id="PF00924">
    <property type="entry name" value="MS_channel_2nd"/>
    <property type="match status" value="1"/>
</dbReference>
<sequence>MDTDKLNIGAEVEKLSALYDLIIEFLVTYSFQLLGAVIVLIIGLFIAGRLSKRVEKLLLARKFDVTLSRFIANMLRVAIVIMVAVIVLNKLGVNITPMVAAIGALSLGAGLAVQGLLTNYSAGLNIIITRPYVVGDTITLLGVTGVVTEVRMAATLLTNEDDEIISIPNRHIIGEIITNSKDCRVVELEIGIAYRSDVDKACRVIGQALASVDGNNPKPAKIGIDSFGDSAVVLGVRFWTPTQQYFEQKYKSNAEIFKALVAAEIEIPFPQREITLLNSASQKNLPEAQP</sequence>
<evidence type="ECO:0000256" key="2">
    <source>
        <dbReference type="ARBA" id="ARBA00008017"/>
    </source>
</evidence>
<keyword evidence="6 7" id="KW-0472">Membrane</keyword>
<dbReference type="GO" id="GO:0008381">
    <property type="term" value="F:mechanosensitive monoatomic ion channel activity"/>
    <property type="evidence" value="ECO:0007669"/>
    <property type="project" value="InterPro"/>
</dbReference>
<feature type="domain" description="Mechanosensitive ion channel MscS" evidence="8">
    <location>
        <begin position="116"/>
        <end position="180"/>
    </location>
</feature>
<evidence type="ECO:0000256" key="3">
    <source>
        <dbReference type="ARBA" id="ARBA00022475"/>
    </source>
</evidence>
<dbReference type="InterPro" id="IPR023408">
    <property type="entry name" value="MscS_beta-dom_sf"/>
</dbReference>
<dbReference type="Gene3D" id="2.30.30.60">
    <property type="match status" value="1"/>
</dbReference>
<feature type="transmembrane region" description="Helical" evidence="7">
    <location>
        <begin position="95"/>
        <end position="117"/>
    </location>
</feature>
<feature type="domain" description="Mechanosensitive ion channel MscS C-terminal" evidence="9">
    <location>
        <begin position="186"/>
        <end position="267"/>
    </location>
</feature>
<accession>A0AAV3UA31</accession>
<evidence type="ECO:0000313" key="11">
    <source>
        <dbReference type="Proteomes" id="UP001409585"/>
    </source>
</evidence>
<dbReference type="InterPro" id="IPR006685">
    <property type="entry name" value="MscS_channel_2nd"/>
</dbReference>
<dbReference type="InterPro" id="IPR011066">
    <property type="entry name" value="MscS_channel_C_sf"/>
</dbReference>
<dbReference type="SUPFAM" id="SSF50182">
    <property type="entry name" value="Sm-like ribonucleoproteins"/>
    <property type="match status" value="1"/>
</dbReference>
<dbReference type="InterPro" id="IPR008910">
    <property type="entry name" value="MSC_TM_helix"/>
</dbReference>
<proteinExistence type="inferred from homology"/>
<comment type="caution">
    <text evidence="10">The sequence shown here is derived from an EMBL/GenBank/DDBJ whole genome shotgun (WGS) entry which is preliminary data.</text>
</comment>
<keyword evidence="7" id="KW-0813">Transport</keyword>
<keyword evidence="5 7" id="KW-1133">Transmembrane helix</keyword>
<dbReference type="InterPro" id="IPR011014">
    <property type="entry name" value="MscS_channel_TM-2"/>
</dbReference>
<dbReference type="InterPro" id="IPR045275">
    <property type="entry name" value="MscS_archaea/bacteria_type"/>
</dbReference>